<evidence type="ECO:0000313" key="2">
    <source>
        <dbReference type="EMBL" id="RXK55049.1"/>
    </source>
</evidence>
<keyword evidence="1" id="KW-0812">Transmembrane</keyword>
<sequence length="161" mass="17775">MRNERIICGLIFLCCLPLEALCAYLAFETIGEIVSLLYFIAAALNLPLAVLAWKKPLIGAIACIVLAAAIVPYQLVLAKRLVDVQAEATRIVAFAYSTKGDTGSFPSDLRSYSFANPSVARFFQKYTRFRNSDGFQLVYRIGTVSTSHWYSTEGGWGYAPD</sequence>
<dbReference type="EMBL" id="SDHX01000001">
    <property type="protein sequence ID" value="RXK55049.1"/>
    <property type="molecule type" value="Genomic_DNA"/>
</dbReference>
<dbReference type="Proteomes" id="UP000290218">
    <property type="component" value="Unassembled WGS sequence"/>
</dbReference>
<accession>A0A4V1M6D8</accession>
<keyword evidence="1" id="KW-0472">Membrane</keyword>
<keyword evidence="3" id="KW-1185">Reference proteome</keyword>
<evidence type="ECO:0000313" key="3">
    <source>
        <dbReference type="Proteomes" id="UP000290218"/>
    </source>
</evidence>
<proteinExistence type="predicted"/>
<dbReference type="RefSeq" id="WP_129046415.1">
    <property type="nucleotide sequence ID" value="NZ_SDHX01000001.1"/>
</dbReference>
<name>A0A4V1M6D8_9BACT</name>
<comment type="caution">
    <text evidence="2">The sequence shown here is derived from an EMBL/GenBank/DDBJ whole genome shotgun (WGS) entry which is preliminary data.</text>
</comment>
<feature type="transmembrane region" description="Helical" evidence="1">
    <location>
        <begin position="57"/>
        <end position="76"/>
    </location>
</feature>
<dbReference type="AlphaFoldDB" id="A0A4V1M6D8"/>
<protein>
    <submittedName>
        <fullName evidence="2">Uncharacterized protein</fullName>
    </submittedName>
</protein>
<organism evidence="2 3">
    <name type="scientific">Oleiharenicola lentus</name>
    <dbReference type="NCBI Taxonomy" id="2508720"/>
    <lineage>
        <taxon>Bacteria</taxon>
        <taxon>Pseudomonadati</taxon>
        <taxon>Verrucomicrobiota</taxon>
        <taxon>Opitutia</taxon>
        <taxon>Opitutales</taxon>
        <taxon>Opitutaceae</taxon>
        <taxon>Oleiharenicola</taxon>
    </lineage>
</organism>
<keyword evidence="1" id="KW-1133">Transmembrane helix</keyword>
<reference evidence="2 3" key="1">
    <citation type="submission" date="2019-01" db="EMBL/GenBank/DDBJ databases">
        <title>Lacunisphaera sp. strain TWA-58.</title>
        <authorList>
            <person name="Chen W.-M."/>
        </authorList>
    </citation>
    <scope>NUCLEOTIDE SEQUENCE [LARGE SCALE GENOMIC DNA]</scope>
    <source>
        <strain evidence="2 3">TWA-58</strain>
    </source>
</reference>
<gene>
    <name evidence="2" type="ORF">ESB00_03880</name>
</gene>
<feature type="transmembrane region" description="Helical" evidence="1">
    <location>
        <begin position="30"/>
        <end position="50"/>
    </location>
</feature>
<evidence type="ECO:0000256" key="1">
    <source>
        <dbReference type="SAM" id="Phobius"/>
    </source>
</evidence>